<dbReference type="OrthoDB" id="9804482at2"/>
<accession>A0A0K9GTZ8</accession>
<dbReference type="PATRIC" id="fig|1679170.3.peg.2080"/>
<dbReference type="EMBL" id="LFZW01000001">
    <property type="protein sequence ID" value="KMY49727.1"/>
    <property type="molecule type" value="Genomic_DNA"/>
</dbReference>
<gene>
    <name evidence="1" type="ORF">AC625_09410</name>
</gene>
<name>A0A0K9GTZ8_9BACI</name>
<comment type="caution">
    <text evidence="1">The sequence shown here is derived from an EMBL/GenBank/DDBJ whole genome shotgun (WGS) entry which is preliminary data.</text>
</comment>
<protein>
    <submittedName>
        <fullName evidence="1">Uncharacterized protein</fullName>
    </submittedName>
</protein>
<organism evidence="1 2">
    <name type="scientific">Peribacillus loiseleuriae</name>
    <dbReference type="NCBI Taxonomy" id="1679170"/>
    <lineage>
        <taxon>Bacteria</taxon>
        <taxon>Bacillati</taxon>
        <taxon>Bacillota</taxon>
        <taxon>Bacilli</taxon>
        <taxon>Bacillales</taxon>
        <taxon>Bacillaceae</taxon>
        <taxon>Peribacillus</taxon>
    </lineage>
</organism>
<sequence>MELNPIFEVVRIKQEVRETSEPFSSYRIASPGDAQELAVSIIADEDREVFFVMTQHQKSGYRAS</sequence>
<dbReference type="Proteomes" id="UP000037146">
    <property type="component" value="Unassembled WGS sequence"/>
</dbReference>
<evidence type="ECO:0000313" key="1">
    <source>
        <dbReference type="EMBL" id="KMY49727.1"/>
    </source>
</evidence>
<dbReference type="RefSeq" id="WP_049681069.1">
    <property type="nucleotide sequence ID" value="NZ_LFZW01000001.1"/>
</dbReference>
<reference evidence="2" key="1">
    <citation type="submission" date="2015-07" db="EMBL/GenBank/DDBJ databases">
        <title>Genome sequencing project for genomic taxonomy and phylogenomics of Bacillus-like bacteria.</title>
        <authorList>
            <person name="Liu B."/>
            <person name="Wang J."/>
            <person name="Zhu Y."/>
            <person name="Liu G."/>
            <person name="Chen Q."/>
            <person name="Chen Z."/>
            <person name="Lan J."/>
            <person name="Che J."/>
            <person name="Ge C."/>
            <person name="Shi H."/>
            <person name="Pan Z."/>
            <person name="Liu X."/>
        </authorList>
    </citation>
    <scope>NUCLEOTIDE SEQUENCE [LARGE SCALE GENOMIC DNA]</scope>
    <source>
        <strain evidence="2">FJAT-27997</strain>
    </source>
</reference>
<keyword evidence="2" id="KW-1185">Reference proteome</keyword>
<evidence type="ECO:0000313" key="2">
    <source>
        <dbReference type="Proteomes" id="UP000037146"/>
    </source>
</evidence>
<dbReference type="AlphaFoldDB" id="A0A0K9GTZ8"/>
<proteinExistence type="predicted"/>